<reference evidence="3 4" key="1">
    <citation type="submission" date="2019-12" db="EMBL/GenBank/DDBJ databases">
        <title>Shinella granuli gen. nov., sp. nov., and proposal of the reclassification of Zoogloea ramigera ATCC 19623 as Shinella zoogloeoides sp. nov.</title>
        <authorList>
            <person name="Gao J."/>
        </authorList>
    </citation>
    <scope>NUCLEOTIDE SEQUENCE [LARGE SCALE GENOMIC DNA]</scope>
    <source>
        <strain evidence="3 4">DSM 287</strain>
    </source>
</reference>
<evidence type="ECO:0000256" key="1">
    <source>
        <dbReference type="SAM" id="MobiDB-lite"/>
    </source>
</evidence>
<feature type="chain" id="PRO_5026891140" description="DUF680 domain-containing protein" evidence="2">
    <location>
        <begin position="27"/>
        <end position="81"/>
    </location>
</feature>
<proteinExistence type="predicted"/>
<evidence type="ECO:0000313" key="3">
    <source>
        <dbReference type="EMBL" id="MXO02499.1"/>
    </source>
</evidence>
<evidence type="ECO:0000256" key="2">
    <source>
        <dbReference type="SAM" id="SignalP"/>
    </source>
</evidence>
<protein>
    <recommendedName>
        <fullName evidence="5">DUF680 domain-containing protein</fullName>
    </recommendedName>
</protein>
<accession>A0A6N8THT5</accession>
<gene>
    <name evidence="3" type="ORF">GR156_19465</name>
</gene>
<feature type="region of interest" description="Disordered" evidence="1">
    <location>
        <begin position="62"/>
        <end position="81"/>
    </location>
</feature>
<organism evidence="3 4">
    <name type="scientific">Shinella zoogloeoides</name>
    <name type="common">Crabtreella saccharophila</name>
    <dbReference type="NCBI Taxonomy" id="352475"/>
    <lineage>
        <taxon>Bacteria</taxon>
        <taxon>Pseudomonadati</taxon>
        <taxon>Pseudomonadota</taxon>
        <taxon>Alphaproteobacteria</taxon>
        <taxon>Hyphomicrobiales</taxon>
        <taxon>Rhizobiaceae</taxon>
        <taxon>Shinella</taxon>
    </lineage>
</organism>
<dbReference type="EMBL" id="WUML01000023">
    <property type="protein sequence ID" value="MXO02499.1"/>
    <property type="molecule type" value="Genomic_DNA"/>
</dbReference>
<evidence type="ECO:0008006" key="5">
    <source>
        <dbReference type="Google" id="ProtNLM"/>
    </source>
</evidence>
<dbReference type="AlphaFoldDB" id="A0A6N8THT5"/>
<sequence>MTKTFTNTVAAALVAASAFGASAAFAGGDYYVGGAPAPAQNQSIDRSQTNSIGAKHVVKGEGAAVQQPYDRGDYRPAGINN</sequence>
<dbReference type="RefSeq" id="WP_160787793.1">
    <property type="nucleotide sequence ID" value="NZ_CP086610.1"/>
</dbReference>
<feature type="signal peptide" evidence="2">
    <location>
        <begin position="1"/>
        <end position="26"/>
    </location>
</feature>
<comment type="caution">
    <text evidence="3">The sequence shown here is derived from an EMBL/GenBank/DDBJ whole genome shotgun (WGS) entry which is preliminary data.</text>
</comment>
<evidence type="ECO:0000313" key="4">
    <source>
        <dbReference type="Proteomes" id="UP000440304"/>
    </source>
</evidence>
<name>A0A6N8THT5_SHIZO</name>
<keyword evidence="2" id="KW-0732">Signal</keyword>
<dbReference type="Proteomes" id="UP000440304">
    <property type="component" value="Unassembled WGS sequence"/>
</dbReference>